<dbReference type="Proteomes" id="UP000608522">
    <property type="component" value="Unassembled WGS sequence"/>
</dbReference>
<keyword evidence="2" id="KW-1185">Reference proteome</keyword>
<organism evidence="1 2">
    <name type="scientific">Streptomyces spororaveus</name>
    <dbReference type="NCBI Taxonomy" id="284039"/>
    <lineage>
        <taxon>Bacteria</taxon>
        <taxon>Bacillati</taxon>
        <taxon>Actinomycetota</taxon>
        <taxon>Actinomycetes</taxon>
        <taxon>Kitasatosporales</taxon>
        <taxon>Streptomycetaceae</taxon>
        <taxon>Streptomyces</taxon>
    </lineage>
</organism>
<proteinExistence type="predicted"/>
<reference evidence="2" key="1">
    <citation type="submission" date="2023-07" db="EMBL/GenBank/DDBJ databases">
        <title>Whole genome shotgun sequence of Streptomyces spororaveus NBRC 15456.</title>
        <authorList>
            <person name="Komaki H."/>
            <person name="Tamura T."/>
        </authorList>
    </citation>
    <scope>NUCLEOTIDE SEQUENCE [LARGE SCALE GENOMIC DNA]</scope>
    <source>
        <strain evidence="2">NBRC 15456</strain>
    </source>
</reference>
<accession>A0ABQ3T6D2</accession>
<dbReference type="RefSeq" id="WP_202198300.1">
    <property type="nucleotide sequence ID" value="NZ_BAAATO010000011.1"/>
</dbReference>
<dbReference type="EMBL" id="BNED01000005">
    <property type="protein sequence ID" value="GHI75958.1"/>
    <property type="molecule type" value="Genomic_DNA"/>
</dbReference>
<evidence type="ECO:0000313" key="1">
    <source>
        <dbReference type="EMBL" id="GHI75958.1"/>
    </source>
</evidence>
<sequence>MSGTDEVEEQMYEITYLGGDDPATCRVAAAEVADLIEQAGSVGATILIRPYARPATARDAAAAGKGASQS</sequence>
<name>A0ABQ3T6D2_9ACTN</name>
<gene>
    <name evidence="1" type="ORF">Sspor_15190</name>
</gene>
<comment type="caution">
    <text evidence="1">The sequence shown here is derived from an EMBL/GenBank/DDBJ whole genome shotgun (WGS) entry which is preliminary data.</text>
</comment>
<protein>
    <submittedName>
        <fullName evidence="1">Uncharacterized protein</fullName>
    </submittedName>
</protein>
<evidence type="ECO:0000313" key="2">
    <source>
        <dbReference type="Proteomes" id="UP000608522"/>
    </source>
</evidence>